<dbReference type="RefSeq" id="WP_204059389.1">
    <property type="nucleotide sequence ID" value="NZ_BOOC01000028.1"/>
</dbReference>
<keyword evidence="4" id="KW-1185">Reference proteome</keyword>
<feature type="signal peptide" evidence="2">
    <location>
        <begin position="1"/>
        <end position="33"/>
    </location>
</feature>
<evidence type="ECO:0000256" key="2">
    <source>
        <dbReference type="SAM" id="SignalP"/>
    </source>
</evidence>
<protein>
    <submittedName>
        <fullName evidence="3">Uncharacterized protein</fullName>
    </submittedName>
</protein>
<sequence length="336" mass="33016">MGIARNASALSAGALAIALGGGLPLAFAAPAHALDCTNGGGLVSGVTSGLCSVVDGVGGVVDDVTDAADKATGGATQPVTKAVDDAVSTTTGAAGSAVDNVGHAVDDTVNTTVDDVGKAATGAVGAVGETVDRTVQHTGTAVNDGAASVGGAVDHTVETVKGVTGAGTPSAGPTARLTDGLTKSIRDSCLPLVGGGCAPGDEGGKPGSVTPERPRPSAGVLPREPYHPLRPSYLPAGGVSADGSATRVHPDRDGLIPLLWPGQRIPDLVGDLRGGPVRPHKSYDGVGTALTAALLLSAVLATRVVSARRARAEQQESIPFEGGLRMPGRSGRHRLA</sequence>
<dbReference type="EMBL" id="BOOC01000028">
    <property type="protein sequence ID" value="GIH42124.1"/>
    <property type="molecule type" value="Genomic_DNA"/>
</dbReference>
<feature type="region of interest" description="Disordered" evidence="1">
    <location>
        <begin position="196"/>
        <end position="226"/>
    </location>
</feature>
<evidence type="ECO:0000313" key="3">
    <source>
        <dbReference type="EMBL" id="GIH42124.1"/>
    </source>
</evidence>
<comment type="caution">
    <text evidence="3">The sequence shown here is derived from an EMBL/GenBank/DDBJ whole genome shotgun (WGS) entry which is preliminary data.</text>
</comment>
<dbReference type="Proteomes" id="UP000603904">
    <property type="component" value="Unassembled WGS sequence"/>
</dbReference>
<gene>
    <name evidence="3" type="ORF">Mco01_51240</name>
</gene>
<keyword evidence="2" id="KW-0732">Signal</keyword>
<accession>A0ABQ4G4Y5</accession>
<dbReference type="Gene3D" id="1.20.120.20">
    <property type="entry name" value="Apolipoprotein"/>
    <property type="match status" value="1"/>
</dbReference>
<evidence type="ECO:0000313" key="4">
    <source>
        <dbReference type="Proteomes" id="UP000603904"/>
    </source>
</evidence>
<proteinExistence type="predicted"/>
<organism evidence="3 4">
    <name type="scientific">Microbispora corallina</name>
    <dbReference type="NCBI Taxonomy" id="83302"/>
    <lineage>
        <taxon>Bacteria</taxon>
        <taxon>Bacillati</taxon>
        <taxon>Actinomycetota</taxon>
        <taxon>Actinomycetes</taxon>
        <taxon>Streptosporangiales</taxon>
        <taxon>Streptosporangiaceae</taxon>
        <taxon>Microbispora</taxon>
    </lineage>
</organism>
<evidence type="ECO:0000256" key="1">
    <source>
        <dbReference type="SAM" id="MobiDB-lite"/>
    </source>
</evidence>
<feature type="chain" id="PRO_5047287524" evidence="2">
    <location>
        <begin position="34"/>
        <end position="336"/>
    </location>
</feature>
<name>A0ABQ4G4Y5_9ACTN</name>
<reference evidence="3 4" key="1">
    <citation type="submission" date="2021-01" db="EMBL/GenBank/DDBJ databases">
        <title>Whole genome shotgun sequence of Microbispora corallina NBRC 16416.</title>
        <authorList>
            <person name="Komaki H."/>
            <person name="Tamura T."/>
        </authorList>
    </citation>
    <scope>NUCLEOTIDE SEQUENCE [LARGE SCALE GENOMIC DNA]</scope>
    <source>
        <strain evidence="3 4">NBRC 16416</strain>
    </source>
</reference>